<dbReference type="InterPro" id="IPR042208">
    <property type="entry name" value="D-ser_dehydrat-like_sf"/>
</dbReference>
<dbReference type="EMBL" id="LGAP01000036">
    <property type="protein sequence ID" value="KOF13498.1"/>
    <property type="molecule type" value="Genomic_DNA"/>
</dbReference>
<evidence type="ECO:0000256" key="1">
    <source>
        <dbReference type="ARBA" id="ARBA00005323"/>
    </source>
</evidence>
<accession>A0A0L8BFY4</accession>
<evidence type="ECO:0000256" key="2">
    <source>
        <dbReference type="ARBA" id="ARBA00023239"/>
    </source>
</evidence>
<feature type="domain" description="D-serine dehydratase-like" evidence="3">
    <location>
        <begin position="244"/>
        <end position="335"/>
    </location>
</feature>
<dbReference type="AlphaFoldDB" id="A0A0L8BFY4"/>
<proteinExistence type="inferred from homology"/>
<dbReference type="PATRIC" id="fig|106592.7.peg.5331"/>
<dbReference type="InterPro" id="IPR029066">
    <property type="entry name" value="PLP-binding_barrel"/>
</dbReference>
<dbReference type="InterPro" id="IPR051466">
    <property type="entry name" value="D-amino_acid_metab_enzyme"/>
</dbReference>
<dbReference type="Gene3D" id="3.20.20.10">
    <property type="entry name" value="Alanine racemase"/>
    <property type="match status" value="1"/>
</dbReference>
<evidence type="ECO:0000313" key="4">
    <source>
        <dbReference type="EMBL" id="KOF13498.1"/>
    </source>
</evidence>
<dbReference type="InterPro" id="IPR001608">
    <property type="entry name" value="Ala_racemase_N"/>
</dbReference>
<dbReference type="InterPro" id="IPR026956">
    <property type="entry name" value="D-ser_dehydrat-like_dom"/>
</dbReference>
<dbReference type="PANTHER" id="PTHR28004:SF2">
    <property type="entry name" value="D-SERINE DEHYDRATASE"/>
    <property type="match status" value="1"/>
</dbReference>
<organism evidence="4 5">
    <name type="scientific">Ensifer adhaerens</name>
    <name type="common">Sinorhizobium morelense</name>
    <dbReference type="NCBI Taxonomy" id="106592"/>
    <lineage>
        <taxon>Bacteria</taxon>
        <taxon>Pseudomonadati</taxon>
        <taxon>Pseudomonadota</taxon>
        <taxon>Alphaproteobacteria</taxon>
        <taxon>Hyphomicrobiales</taxon>
        <taxon>Rhizobiaceae</taxon>
        <taxon>Sinorhizobium/Ensifer group</taxon>
        <taxon>Ensifer</taxon>
    </lineage>
</organism>
<dbReference type="SUPFAM" id="SSF51419">
    <property type="entry name" value="PLP-binding barrel"/>
    <property type="match status" value="1"/>
</dbReference>
<dbReference type="Pfam" id="PF14031">
    <property type="entry name" value="D-ser_dehydrat"/>
    <property type="match status" value="1"/>
</dbReference>
<gene>
    <name evidence="4" type="ORF">AC244_30730</name>
</gene>
<dbReference type="Gene3D" id="2.40.37.20">
    <property type="entry name" value="D-serine dehydratase-like domain"/>
    <property type="match status" value="1"/>
</dbReference>
<evidence type="ECO:0000259" key="3">
    <source>
        <dbReference type="SMART" id="SM01119"/>
    </source>
</evidence>
<dbReference type="Proteomes" id="UP000037425">
    <property type="component" value="Unassembled WGS sequence"/>
</dbReference>
<dbReference type="CDD" id="cd06820">
    <property type="entry name" value="PLPDE_III_LS_D-TA_like"/>
    <property type="match status" value="1"/>
</dbReference>
<name>A0A0L8BFY4_ENSAD</name>
<dbReference type="GO" id="GO:0008721">
    <property type="term" value="F:D-serine ammonia-lyase activity"/>
    <property type="evidence" value="ECO:0007669"/>
    <property type="project" value="TreeGrafter"/>
</dbReference>
<reference evidence="5" key="1">
    <citation type="submission" date="2015-07" db="EMBL/GenBank/DDBJ databases">
        <title>Whole genome sequence of an Ensifer adhaerens strain isolated from a cave pool in the Wind Cave National Park.</title>
        <authorList>
            <person name="Eng W.W.H."/>
            <person name="Gan H.M."/>
            <person name="Barton H.A."/>
            <person name="Savka M.A."/>
        </authorList>
    </citation>
    <scope>NUCLEOTIDE SEQUENCE [LARGE SCALE GENOMIC DNA]</scope>
    <source>
        <strain evidence="5">SD006</strain>
    </source>
</reference>
<sequence length="352" mass="37719">MPLPIETPAVLVDIEIAKRNIRTFQGYADAHGIRVRPHIKTHKLPQMAELQLEAGAVGITCQKVTEAEAMVDGSERISDVLITYNILGTPKLNRLERLNRRIALAVVADNETVIDGLSGHFADKVKPLSVFVECNTGADRCGVGTPEDAARLAKRINDAKGIEFAGLMTYPPIAGEAKVQAFMSEAKRLIEADGIAVPAITSGGTPSMMHAAGAPIATEYRPGTYIYNDRSLVSRGVATWDDCALTVLATVVSVPSEHRAIIDAGSKVLTADLLGLTGYGHVLGRDDIRIDQLSEEHGRLVSDGPIGLTVGEQLRIVPNHACVVTNMVDAVHIVEGDEPKTIWPIVARGHVL</sequence>
<dbReference type="RefSeq" id="WP_053252608.1">
    <property type="nucleotide sequence ID" value="NZ_LGAP01000036.1"/>
</dbReference>
<dbReference type="GO" id="GO:0036088">
    <property type="term" value="P:D-serine catabolic process"/>
    <property type="evidence" value="ECO:0007669"/>
    <property type="project" value="TreeGrafter"/>
</dbReference>
<keyword evidence="2" id="KW-0456">Lyase</keyword>
<dbReference type="SMART" id="SM01119">
    <property type="entry name" value="D-ser_dehydrat"/>
    <property type="match status" value="1"/>
</dbReference>
<dbReference type="OrthoDB" id="9772497at2"/>
<protein>
    <submittedName>
        <fullName evidence="4">Alanine racemase</fullName>
    </submittedName>
</protein>
<comment type="similarity">
    <text evidence="1">Belongs to the DSD1 family.</text>
</comment>
<dbReference type="Pfam" id="PF01168">
    <property type="entry name" value="Ala_racemase_N"/>
    <property type="match status" value="1"/>
</dbReference>
<comment type="caution">
    <text evidence="4">The sequence shown here is derived from an EMBL/GenBank/DDBJ whole genome shotgun (WGS) entry which is preliminary data.</text>
</comment>
<evidence type="ECO:0000313" key="5">
    <source>
        <dbReference type="Proteomes" id="UP000037425"/>
    </source>
</evidence>
<dbReference type="PANTHER" id="PTHR28004">
    <property type="entry name" value="ZGC:162816-RELATED"/>
    <property type="match status" value="1"/>
</dbReference>